<protein>
    <submittedName>
        <fullName evidence="4">Acyltransferase family protein</fullName>
    </submittedName>
</protein>
<dbReference type="InterPro" id="IPR002656">
    <property type="entry name" value="Acyl_transf_3_dom"/>
</dbReference>
<feature type="transmembrane region" description="Helical" evidence="2">
    <location>
        <begin position="12"/>
        <end position="27"/>
    </location>
</feature>
<feature type="transmembrane region" description="Helical" evidence="2">
    <location>
        <begin position="99"/>
        <end position="119"/>
    </location>
</feature>
<feature type="transmembrane region" description="Helical" evidence="2">
    <location>
        <begin position="73"/>
        <end position="93"/>
    </location>
</feature>
<sequence>MSTKNRDYFFDNYKALLIVLVVVGHFIEPCYDNNLFLSGLKWVIFSFHMPAFIFISGYFSKKKLPFGKLVQKLVIPYFVYELLYYFLYVFIIHKDTGLYLARPKFSLWYIMALFFWRLVTPYLKKIPGHMFIAITAGLLVGLTELDNFFSIPRILVFFPFFLAGYHFERDWFEKIRVQAGKILAVLSLYLLGCLLLAYSFKIHLTPKIFYGRYSYHEMGAGDGEGILVRLVCYGVSFLAIFAVSAMISRKPQVFSILGQRTMPIYLFHGLAYSVLSATPILESVSEIWQGVLLIGFCLLLSWLFSMDGPNRFVTKVSSLPVPSFFGSGPGKSSGPFSGKAGGFGRKGSYPM</sequence>
<dbReference type="Proteomes" id="UP001600943">
    <property type="component" value="Unassembled WGS sequence"/>
</dbReference>
<keyword evidence="4" id="KW-0012">Acyltransferase</keyword>
<feature type="transmembrane region" description="Helical" evidence="2">
    <location>
        <begin position="126"/>
        <end position="142"/>
    </location>
</feature>
<evidence type="ECO:0000313" key="5">
    <source>
        <dbReference type="Proteomes" id="UP001600943"/>
    </source>
</evidence>
<dbReference type="EMBL" id="BAABYW010000002">
    <property type="protein sequence ID" value="GAA6411579.1"/>
    <property type="molecule type" value="Genomic_DNA"/>
</dbReference>
<evidence type="ECO:0000256" key="2">
    <source>
        <dbReference type="SAM" id="Phobius"/>
    </source>
</evidence>
<keyword evidence="2" id="KW-0472">Membrane</keyword>
<feature type="transmembrane region" description="Helical" evidence="2">
    <location>
        <begin position="226"/>
        <end position="243"/>
    </location>
</feature>
<gene>
    <name evidence="4" type="ORF">K040078D81_56960</name>
</gene>
<keyword evidence="2" id="KW-1133">Transmembrane helix</keyword>
<name>A0ABQ0BJF0_9FIRM</name>
<feature type="transmembrane region" description="Helical" evidence="2">
    <location>
        <begin position="148"/>
        <end position="167"/>
    </location>
</feature>
<comment type="caution">
    <text evidence="4">The sequence shown here is derived from an EMBL/GenBank/DDBJ whole genome shotgun (WGS) entry which is preliminary data.</text>
</comment>
<dbReference type="PANTHER" id="PTHR37312">
    <property type="entry name" value="MEMBRANE-BOUND ACYLTRANSFERASE YKRP-RELATED"/>
    <property type="match status" value="1"/>
</dbReference>
<dbReference type="RefSeq" id="WP_390410236.1">
    <property type="nucleotide sequence ID" value="NZ_BAABYW010000002.1"/>
</dbReference>
<feature type="transmembrane region" description="Helical" evidence="2">
    <location>
        <begin position="287"/>
        <end position="305"/>
    </location>
</feature>
<keyword evidence="2" id="KW-0812">Transmembrane</keyword>
<feature type="compositionally biased region" description="Low complexity" evidence="1">
    <location>
        <begin position="329"/>
        <end position="338"/>
    </location>
</feature>
<organism evidence="4 5">
    <name type="scientific">Blautia hominis</name>
    <dbReference type="NCBI Taxonomy" id="2025493"/>
    <lineage>
        <taxon>Bacteria</taxon>
        <taxon>Bacillati</taxon>
        <taxon>Bacillota</taxon>
        <taxon>Clostridia</taxon>
        <taxon>Lachnospirales</taxon>
        <taxon>Lachnospiraceae</taxon>
        <taxon>Blautia</taxon>
    </lineage>
</organism>
<dbReference type="PANTHER" id="PTHR37312:SF1">
    <property type="entry name" value="MEMBRANE-BOUND ACYLTRANSFERASE YKRP-RELATED"/>
    <property type="match status" value="1"/>
</dbReference>
<reference evidence="4 5" key="1">
    <citation type="submission" date="2024-04" db="EMBL/GenBank/DDBJ databases">
        <title>Defined microbial consortia suppress multidrug-resistant proinflammatory Enterobacteriaceae via ecological control.</title>
        <authorList>
            <person name="Furuichi M."/>
            <person name="Kawaguchi T."/>
            <person name="Pust M."/>
            <person name="Yasuma K."/>
            <person name="Plichta D."/>
            <person name="Hasegawa N."/>
            <person name="Ohya T."/>
            <person name="Bhattarai S."/>
            <person name="Sasajima S."/>
            <person name="Aoto Y."/>
            <person name="Tuganbaev T."/>
            <person name="Yaginuma M."/>
            <person name="Ueda M."/>
            <person name="Okahashi N."/>
            <person name="Amafuji K."/>
            <person name="Kiridooshi Y."/>
            <person name="Sugita K."/>
            <person name="Strazar M."/>
            <person name="Skelly A."/>
            <person name="Suda W."/>
            <person name="Hattori M."/>
            <person name="Nakamoto N."/>
            <person name="Caballero S."/>
            <person name="Norman J."/>
            <person name="Olle B."/>
            <person name="Tanoue T."/>
            <person name="Arita M."/>
            <person name="Bucci V."/>
            <person name="Atarashi K."/>
            <person name="Xavier R."/>
            <person name="Honda K."/>
        </authorList>
    </citation>
    <scope>NUCLEOTIDE SEQUENCE [LARGE SCALE GENOMIC DNA]</scope>
    <source>
        <strain evidence="5">k04-0078-D8-1</strain>
    </source>
</reference>
<dbReference type="GO" id="GO:0016746">
    <property type="term" value="F:acyltransferase activity"/>
    <property type="evidence" value="ECO:0007669"/>
    <property type="project" value="UniProtKB-KW"/>
</dbReference>
<keyword evidence="5" id="KW-1185">Reference proteome</keyword>
<evidence type="ECO:0000256" key="1">
    <source>
        <dbReference type="SAM" id="MobiDB-lite"/>
    </source>
</evidence>
<proteinExistence type="predicted"/>
<evidence type="ECO:0000313" key="4">
    <source>
        <dbReference type="EMBL" id="GAA6411579.1"/>
    </source>
</evidence>
<feature type="region of interest" description="Disordered" evidence="1">
    <location>
        <begin position="329"/>
        <end position="351"/>
    </location>
</feature>
<accession>A0ABQ0BJF0</accession>
<feature type="transmembrane region" description="Helical" evidence="2">
    <location>
        <begin position="39"/>
        <end position="61"/>
    </location>
</feature>
<dbReference type="Pfam" id="PF01757">
    <property type="entry name" value="Acyl_transf_3"/>
    <property type="match status" value="1"/>
</dbReference>
<feature type="domain" description="Acyltransferase 3" evidence="3">
    <location>
        <begin position="8"/>
        <end position="305"/>
    </location>
</feature>
<keyword evidence="4" id="KW-0808">Transferase</keyword>
<feature type="transmembrane region" description="Helical" evidence="2">
    <location>
        <begin position="179"/>
        <end position="200"/>
    </location>
</feature>
<evidence type="ECO:0000259" key="3">
    <source>
        <dbReference type="Pfam" id="PF01757"/>
    </source>
</evidence>
<dbReference type="InterPro" id="IPR052734">
    <property type="entry name" value="Nod_factor_acetyltransferase"/>
</dbReference>